<organism evidence="1 2">
    <name type="scientific">Peronosclerospora sorghi</name>
    <dbReference type="NCBI Taxonomy" id="230839"/>
    <lineage>
        <taxon>Eukaryota</taxon>
        <taxon>Sar</taxon>
        <taxon>Stramenopiles</taxon>
        <taxon>Oomycota</taxon>
        <taxon>Peronosporomycetes</taxon>
        <taxon>Peronosporales</taxon>
        <taxon>Peronosporaceae</taxon>
        <taxon>Peronosclerospora</taxon>
    </lineage>
</organism>
<accession>A0ACC0W9X6</accession>
<comment type="caution">
    <text evidence="1">The sequence shown here is derived from an EMBL/GenBank/DDBJ whole genome shotgun (WGS) entry which is preliminary data.</text>
</comment>
<keyword evidence="2" id="KW-1185">Reference proteome</keyword>
<name>A0ACC0W9X6_9STRA</name>
<dbReference type="EMBL" id="CM047582">
    <property type="protein sequence ID" value="KAI9914748.1"/>
    <property type="molecule type" value="Genomic_DNA"/>
</dbReference>
<reference evidence="1 2" key="1">
    <citation type="journal article" date="2022" name="bioRxiv">
        <title>The genome of the oomycete Peronosclerospora sorghi, a cosmopolitan pathogen of maize and sorghum, is inflated with dispersed pseudogenes.</title>
        <authorList>
            <person name="Fletcher K."/>
            <person name="Martin F."/>
            <person name="Isakeit T."/>
            <person name="Cavanaugh K."/>
            <person name="Magill C."/>
            <person name="Michelmore R."/>
        </authorList>
    </citation>
    <scope>NUCLEOTIDE SEQUENCE [LARGE SCALE GENOMIC DNA]</scope>
    <source>
        <strain evidence="1">P6</strain>
    </source>
</reference>
<protein>
    <submittedName>
        <fullName evidence="1">Uncharacterized protein</fullName>
    </submittedName>
</protein>
<evidence type="ECO:0000313" key="2">
    <source>
        <dbReference type="Proteomes" id="UP001163321"/>
    </source>
</evidence>
<proteinExistence type="predicted"/>
<evidence type="ECO:0000313" key="1">
    <source>
        <dbReference type="EMBL" id="KAI9914748.1"/>
    </source>
</evidence>
<dbReference type="Proteomes" id="UP001163321">
    <property type="component" value="Chromosome 3"/>
</dbReference>
<sequence length="80" mass="9568">MQRTWCHRKARPTISQQYICWLGSSARWPGHSMILNEVILRSNTWHAGSMRQKLRKSCFPTRWCAAEHIFLISKLRRTKK</sequence>
<gene>
    <name evidence="1" type="ORF">PsorP6_008057</name>
</gene>